<name>A0A9P6NI88_9BASI</name>
<gene>
    <name evidence="1" type="ORF">CROQUDRAFT_108440</name>
</gene>
<evidence type="ECO:0000313" key="1">
    <source>
        <dbReference type="EMBL" id="KAG0144528.1"/>
    </source>
</evidence>
<organism evidence="1 2">
    <name type="scientific">Cronartium quercuum f. sp. fusiforme G11</name>
    <dbReference type="NCBI Taxonomy" id="708437"/>
    <lineage>
        <taxon>Eukaryota</taxon>
        <taxon>Fungi</taxon>
        <taxon>Dikarya</taxon>
        <taxon>Basidiomycota</taxon>
        <taxon>Pucciniomycotina</taxon>
        <taxon>Pucciniomycetes</taxon>
        <taxon>Pucciniales</taxon>
        <taxon>Coleosporiaceae</taxon>
        <taxon>Cronartium</taxon>
    </lineage>
</organism>
<accession>A0A9P6NI88</accession>
<reference evidence="1" key="1">
    <citation type="submission" date="2013-11" db="EMBL/GenBank/DDBJ databases">
        <title>Genome sequence of the fusiform rust pathogen reveals effectors for host alternation and coevolution with pine.</title>
        <authorList>
            <consortium name="DOE Joint Genome Institute"/>
            <person name="Smith K."/>
            <person name="Pendleton A."/>
            <person name="Kubisiak T."/>
            <person name="Anderson C."/>
            <person name="Salamov A."/>
            <person name="Aerts A."/>
            <person name="Riley R."/>
            <person name="Clum A."/>
            <person name="Lindquist E."/>
            <person name="Ence D."/>
            <person name="Campbell M."/>
            <person name="Kronenberg Z."/>
            <person name="Feau N."/>
            <person name="Dhillon B."/>
            <person name="Hamelin R."/>
            <person name="Burleigh J."/>
            <person name="Smith J."/>
            <person name="Yandell M."/>
            <person name="Nelson C."/>
            <person name="Grigoriev I."/>
            <person name="Davis J."/>
        </authorList>
    </citation>
    <scope>NUCLEOTIDE SEQUENCE</scope>
    <source>
        <strain evidence="1">G11</strain>
    </source>
</reference>
<dbReference type="Proteomes" id="UP000886653">
    <property type="component" value="Unassembled WGS sequence"/>
</dbReference>
<dbReference type="EMBL" id="MU167293">
    <property type="protein sequence ID" value="KAG0144528.1"/>
    <property type="molecule type" value="Genomic_DNA"/>
</dbReference>
<comment type="caution">
    <text evidence="1">The sequence shown here is derived from an EMBL/GenBank/DDBJ whole genome shotgun (WGS) entry which is preliminary data.</text>
</comment>
<sequence length="222" mass="24833">MATHDITTTNRQPVLNWSTQHKTFEIGTHNRILTLIRRKSSISSITYVTIISAPVPHPHLTGVPNRAGRERDEREERILDFYILHHFVVAPGLGPLGARLRHRRKHISGGEGGGGSTTFCSVSTSACSQWTGARPTRDTTAAQQKNKVSGWADGRFGNIPLRLIFPPVRTHAVPYRIGPLDEINIPLCLIFPPVRPHAVPYRIFITCEWDCSSFINSSNPRF</sequence>
<keyword evidence="2" id="KW-1185">Reference proteome</keyword>
<dbReference type="AlphaFoldDB" id="A0A9P6NI88"/>
<evidence type="ECO:0000313" key="2">
    <source>
        <dbReference type="Proteomes" id="UP000886653"/>
    </source>
</evidence>
<proteinExistence type="predicted"/>
<protein>
    <submittedName>
        <fullName evidence="1">Uncharacterized protein</fullName>
    </submittedName>
</protein>